<name>A0ACB6RM47_9PLEO</name>
<dbReference type="EMBL" id="MU006739">
    <property type="protein sequence ID" value="KAF2623091.1"/>
    <property type="molecule type" value="Genomic_DNA"/>
</dbReference>
<evidence type="ECO:0000313" key="1">
    <source>
        <dbReference type="EMBL" id="KAF2623091.1"/>
    </source>
</evidence>
<evidence type="ECO:0000313" key="2">
    <source>
        <dbReference type="Proteomes" id="UP000799754"/>
    </source>
</evidence>
<gene>
    <name evidence="1" type="ORF">BU25DRAFT_401265</name>
</gene>
<keyword evidence="2" id="KW-1185">Reference proteome</keyword>
<proteinExistence type="predicted"/>
<accession>A0ACB6RM47</accession>
<dbReference type="Proteomes" id="UP000799754">
    <property type="component" value="Unassembled WGS sequence"/>
</dbReference>
<protein>
    <submittedName>
        <fullName evidence="1">Uncharacterized protein</fullName>
    </submittedName>
</protein>
<organism evidence="1 2">
    <name type="scientific">Macroventuria anomochaeta</name>
    <dbReference type="NCBI Taxonomy" id="301207"/>
    <lineage>
        <taxon>Eukaryota</taxon>
        <taxon>Fungi</taxon>
        <taxon>Dikarya</taxon>
        <taxon>Ascomycota</taxon>
        <taxon>Pezizomycotina</taxon>
        <taxon>Dothideomycetes</taxon>
        <taxon>Pleosporomycetidae</taxon>
        <taxon>Pleosporales</taxon>
        <taxon>Pleosporineae</taxon>
        <taxon>Didymellaceae</taxon>
        <taxon>Macroventuria</taxon>
    </lineage>
</organism>
<comment type="caution">
    <text evidence="1">The sequence shown here is derived from an EMBL/GenBank/DDBJ whole genome shotgun (WGS) entry which is preliminary data.</text>
</comment>
<sequence length="599" mass="66178">MVYRGRPSTGCKNCRERKIKCDETPEGCLKCAKARIACPGYDRNVDVFFHDETARTEVKAKKAKAKAIALRDARYASSRPSSTSSEGLVPFPFVTQGPYGKASPGKESPGIMLLAPLIDQGIAYFMSHYAIGLDQPSIYSEAYNKHLATNGFHPLVATSMTALGLAGVANIYQDSALKGRATRWYLDAIKMTNNAITHPNEVTSDTTLLAITLLGMFEATSNEYTFHAWSEHVAGAASLVKMRGMDQFATPAGRRLYLHAIGLLTMNCLGEGTALPAYVHKMNEEIMKHSDGTDPRNRFFFFQQDVVNLRADILGDPAMSLQSILDRALELDAVAEGVFRDAGPEWSYEEATLANLSPFVFGDTYHIYPSHATAQTWNWVRYTKIYIHDIIRNTILAGLATSPPVFTGAHHLQHLARSIEQLQKVQSDILASVPQFLHDTPKIAPPADAYPTHSIAGPPFETDPSPHPPSGPFSKPHKLFFENFRNENIFTDPSLVSSDDITDRLPVVRISGGHSTLWALYIAGSMPTAERATQEFIIGCLGRFEREFGIMQAKVLAAALRLKMVRPEADGICPSYLPRQSAPYVVPTEESERRVEEVR</sequence>
<reference evidence="1" key="1">
    <citation type="journal article" date="2020" name="Stud. Mycol.">
        <title>101 Dothideomycetes genomes: a test case for predicting lifestyles and emergence of pathogens.</title>
        <authorList>
            <person name="Haridas S."/>
            <person name="Albert R."/>
            <person name="Binder M."/>
            <person name="Bloem J."/>
            <person name="Labutti K."/>
            <person name="Salamov A."/>
            <person name="Andreopoulos B."/>
            <person name="Baker S."/>
            <person name="Barry K."/>
            <person name="Bills G."/>
            <person name="Bluhm B."/>
            <person name="Cannon C."/>
            <person name="Castanera R."/>
            <person name="Culley D."/>
            <person name="Daum C."/>
            <person name="Ezra D."/>
            <person name="Gonzalez J."/>
            <person name="Henrissat B."/>
            <person name="Kuo A."/>
            <person name="Liang C."/>
            <person name="Lipzen A."/>
            <person name="Lutzoni F."/>
            <person name="Magnuson J."/>
            <person name="Mondo S."/>
            <person name="Nolan M."/>
            <person name="Ohm R."/>
            <person name="Pangilinan J."/>
            <person name="Park H.-J."/>
            <person name="Ramirez L."/>
            <person name="Alfaro M."/>
            <person name="Sun H."/>
            <person name="Tritt A."/>
            <person name="Yoshinaga Y."/>
            <person name="Zwiers L.-H."/>
            <person name="Turgeon B."/>
            <person name="Goodwin S."/>
            <person name="Spatafora J."/>
            <person name="Crous P."/>
            <person name="Grigoriev I."/>
        </authorList>
    </citation>
    <scope>NUCLEOTIDE SEQUENCE</scope>
    <source>
        <strain evidence="1">CBS 525.71</strain>
    </source>
</reference>